<accession>A0ABY4TBH9</accession>
<dbReference type="InterPro" id="IPR006540">
    <property type="entry name" value="Lactococcin_972"/>
</dbReference>
<sequence length="152" mass="16118">MRKFGGMVFAATIALASGTFATPAAAGEAGVNPVMSSTVSVHTRGDGTQPPAELGDPKEWGVVELTLADLAESDVRPLTVVQVGGGTWSYGWQARNDMKYCYSNYYHGGVTHGSTVNMVGRIVKDVKPAGQTSNANYTAGLAYTCYTYYAKY</sequence>
<evidence type="ECO:0000313" key="2">
    <source>
        <dbReference type="EMBL" id="URN15575.1"/>
    </source>
</evidence>
<organism evidence="2 3">
    <name type="scientific">Streptomyces sudanensis</name>
    <dbReference type="NCBI Taxonomy" id="436397"/>
    <lineage>
        <taxon>Bacteria</taxon>
        <taxon>Bacillati</taxon>
        <taxon>Actinomycetota</taxon>
        <taxon>Actinomycetes</taxon>
        <taxon>Kitasatosporales</taxon>
        <taxon>Streptomycetaceae</taxon>
        <taxon>Streptomyces</taxon>
    </lineage>
</organism>
<reference evidence="2" key="1">
    <citation type="submission" date="2022-04" db="EMBL/GenBank/DDBJ databases">
        <title>Systematic whole-genome sequencing reveals an unexpected diversity among actinomycetoma pathogens and provides insights into their antibacterial susceptibilities.</title>
        <authorList>
            <person name="Watson A.K."/>
            <person name="Kepplinger B."/>
            <person name="Bakhiet S.M."/>
            <person name="Mhmoud N.A."/>
            <person name="Chapman J."/>
            <person name="Allenby N."/>
            <person name="Mickiewicz K."/>
            <person name="Goodfellow M."/>
            <person name="Fahal A.H."/>
            <person name="Errington J."/>
        </authorList>
    </citation>
    <scope>NUCLEOTIDE SEQUENCE</scope>
    <source>
        <strain evidence="2">SD 504</strain>
    </source>
</reference>
<name>A0ABY4TBH9_9ACTN</name>
<dbReference type="RefSeq" id="WP_010469969.1">
    <property type="nucleotide sequence ID" value="NZ_CP095474.1"/>
</dbReference>
<gene>
    <name evidence="2" type="ORF">MW084_05980</name>
</gene>
<dbReference type="Pfam" id="PF09683">
    <property type="entry name" value="Lactococcin_972"/>
    <property type="match status" value="1"/>
</dbReference>
<protein>
    <submittedName>
        <fullName evidence="2">Lactococcin 972 family bacteriocin</fullName>
    </submittedName>
</protein>
<feature type="signal peptide" evidence="1">
    <location>
        <begin position="1"/>
        <end position="26"/>
    </location>
</feature>
<keyword evidence="3" id="KW-1185">Reference proteome</keyword>
<feature type="chain" id="PRO_5045700398" evidence="1">
    <location>
        <begin position="27"/>
        <end position="152"/>
    </location>
</feature>
<proteinExistence type="predicted"/>
<evidence type="ECO:0000256" key="1">
    <source>
        <dbReference type="SAM" id="SignalP"/>
    </source>
</evidence>
<dbReference type="Proteomes" id="UP001056383">
    <property type="component" value="Chromosome"/>
</dbReference>
<dbReference type="EMBL" id="CP095474">
    <property type="protein sequence ID" value="URN15575.1"/>
    <property type="molecule type" value="Genomic_DNA"/>
</dbReference>
<evidence type="ECO:0000313" key="3">
    <source>
        <dbReference type="Proteomes" id="UP001056383"/>
    </source>
</evidence>
<keyword evidence="1" id="KW-0732">Signal</keyword>
<dbReference type="Gene3D" id="2.60.40.2850">
    <property type="match status" value="1"/>
</dbReference>